<feature type="region of interest" description="Disordered" evidence="8">
    <location>
        <begin position="244"/>
        <end position="269"/>
    </location>
</feature>
<accession>A0ABM0M5C9</accession>
<dbReference type="SUPFAM" id="SSF47769">
    <property type="entry name" value="SAM/Pointed domain"/>
    <property type="match status" value="1"/>
</dbReference>
<gene>
    <name evidence="11" type="primary">LOC102802540</name>
</gene>
<evidence type="ECO:0000259" key="9">
    <source>
        <dbReference type="PROSITE" id="PS51968"/>
    </source>
</evidence>
<dbReference type="InterPro" id="IPR040167">
    <property type="entry name" value="TF_CP2-like"/>
</dbReference>
<comment type="subcellular location">
    <subcellularLocation>
        <location evidence="1 7">Nucleus</location>
    </subcellularLocation>
</comment>
<keyword evidence="6 7" id="KW-0539">Nucleus</keyword>
<dbReference type="Gene3D" id="1.10.150.50">
    <property type="entry name" value="Transcription Factor, Ets-1"/>
    <property type="match status" value="1"/>
</dbReference>
<evidence type="ECO:0000256" key="2">
    <source>
        <dbReference type="ARBA" id="ARBA00010852"/>
    </source>
</evidence>
<dbReference type="InterPro" id="IPR013761">
    <property type="entry name" value="SAM/pointed_sf"/>
</dbReference>
<evidence type="ECO:0000256" key="8">
    <source>
        <dbReference type="SAM" id="MobiDB-lite"/>
    </source>
</evidence>
<dbReference type="Pfam" id="PF25416">
    <property type="entry name" value="GRHL1_C"/>
    <property type="match status" value="1"/>
</dbReference>
<feature type="region of interest" description="Disordered" evidence="8">
    <location>
        <begin position="205"/>
        <end position="226"/>
    </location>
</feature>
<feature type="compositionally biased region" description="Polar residues" evidence="8">
    <location>
        <begin position="255"/>
        <end position="269"/>
    </location>
</feature>
<evidence type="ECO:0000256" key="3">
    <source>
        <dbReference type="ARBA" id="ARBA00023015"/>
    </source>
</evidence>
<evidence type="ECO:0000256" key="1">
    <source>
        <dbReference type="ARBA" id="ARBA00004123"/>
    </source>
</evidence>
<evidence type="ECO:0000256" key="6">
    <source>
        <dbReference type="ARBA" id="ARBA00023242"/>
    </source>
</evidence>
<keyword evidence="4 7" id="KW-0238">DNA-binding</keyword>
<dbReference type="GeneID" id="102802540"/>
<dbReference type="Proteomes" id="UP000694865">
    <property type="component" value="Unplaced"/>
</dbReference>
<dbReference type="RefSeq" id="XP_006815220.1">
    <property type="nucleotide sequence ID" value="XM_006815157.1"/>
</dbReference>
<keyword evidence="3" id="KW-0805">Transcription regulation</keyword>
<evidence type="ECO:0000256" key="5">
    <source>
        <dbReference type="ARBA" id="ARBA00023163"/>
    </source>
</evidence>
<protein>
    <submittedName>
        <fullName evidence="11">Transcription factor CP2-like</fullName>
    </submittedName>
</protein>
<proteinExistence type="inferred from homology"/>
<dbReference type="InterPro" id="IPR007604">
    <property type="entry name" value="CP2"/>
</dbReference>
<evidence type="ECO:0000256" key="4">
    <source>
        <dbReference type="ARBA" id="ARBA00023125"/>
    </source>
</evidence>
<evidence type="ECO:0000256" key="7">
    <source>
        <dbReference type="PROSITE-ProRule" id="PRU01313"/>
    </source>
</evidence>
<dbReference type="Pfam" id="PF04516">
    <property type="entry name" value="CP2"/>
    <property type="match status" value="2"/>
</dbReference>
<dbReference type="PANTHER" id="PTHR11037">
    <property type="entry name" value="TRANSCRIPTION FACTOR CP2"/>
    <property type="match status" value="1"/>
</dbReference>
<reference evidence="11" key="1">
    <citation type="submission" date="2025-08" db="UniProtKB">
        <authorList>
            <consortium name="RefSeq"/>
        </authorList>
    </citation>
    <scope>IDENTIFICATION</scope>
    <source>
        <tissue evidence="11">Testes</tissue>
    </source>
</reference>
<dbReference type="PROSITE" id="PS51968">
    <property type="entry name" value="GRH_CP2_DB"/>
    <property type="match status" value="1"/>
</dbReference>
<keyword evidence="10" id="KW-1185">Reference proteome</keyword>
<evidence type="ECO:0000313" key="10">
    <source>
        <dbReference type="Proteomes" id="UP000694865"/>
    </source>
</evidence>
<name>A0ABM0M5C9_SACKO</name>
<dbReference type="InterPro" id="IPR057520">
    <property type="entry name" value="GRHL1/CP2_C"/>
</dbReference>
<sequence>MAAAFNMEDLDGGLAADFDSNLTGLGAELGTAAYNMSEVLAVFKQEEEEEGGFQYILCAATSPAVKLSEEALTYLNQGQSYELKVKKLGNTHAYQGKLLKMSPYLMECYSFMCYIFVDVPLSYGMLQFTRSPSALNAVEFIWDPTKESTGVFIQVHCISTEFTAKKHGGEKGVPFRIQVDTLLHSGDTDTHIHSGSCQIKVFKPKGADRKHKTDREKMEKRSDRDKYQPSYEYTVLTSCSLQPPLAESPRYDPTDSFNSSYDASVGSTASTPKAVDASVVVVDDVDSGGLTEPLSPDATILQTSEWLQRNRFGAYRKLFQNFAGGDLLRLNRDDLIQILGPADGIRLNNALQERTFYHAIYLDHPTAEEMRSKVSILYNVPVTKISHIVRQAPSGIRMIQNIQDESSFSIEALKGKSDNYNV</sequence>
<evidence type="ECO:0000313" key="11">
    <source>
        <dbReference type="RefSeq" id="XP_006815220.1"/>
    </source>
</evidence>
<dbReference type="Pfam" id="PF18016">
    <property type="entry name" value="SAM_3"/>
    <property type="match status" value="1"/>
</dbReference>
<dbReference type="InterPro" id="IPR041418">
    <property type="entry name" value="SAM_3"/>
</dbReference>
<dbReference type="PANTHER" id="PTHR11037:SF21">
    <property type="entry name" value="GEMINI, ISOFORM C"/>
    <property type="match status" value="1"/>
</dbReference>
<organism evidence="10 11">
    <name type="scientific">Saccoglossus kowalevskii</name>
    <name type="common">Acorn worm</name>
    <dbReference type="NCBI Taxonomy" id="10224"/>
    <lineage>
        <taxon>Eukaryota</taxon>
        <taxon>Metazoa</taxon>
        <taxon>Hemichordata</taxon>
        <taxon>Enteropneusta</taxon>
        <taxon>Harrimaniidae</taxon>
        <taxon>Saccoglossus</taxon>
    </lineage>
</organism>
<comment type="similarity">
    <text evidence="2">Belongs to the grh/CP2 family. CP2 subfamily.</text>
</comment>
<keyword evidence="5" id="KW-0804">Transcription</keyword>
<feature type="domain" description="Grh/CP2 DB" evidence="9">
    <location>
        <begin position="49"/>
        <end position="262"/>
    </location>
</feature>